<feature type="compositionally biased region" description="Polar residues" evidence="1">
    <location>
        <begin position="227"/>
        <end position="243"/>
    </location>
</feature>
<evidence type="ECO:0000313" key="3">
    <source>
        <dbReference type="EMBL" id="UTW04566.1"/>
    </source>
</evidence>
<gene>
    <name evidence="3" type="ORF">KDX31_06065</name>
</gene>
<sequence length="475" mass="53751">MSEQQHDLTLQDIEPQPVSPFSALAPRPKTVEETHLSKQFLTELISKHLYDAGALTISQLVNRACLSGAIIEEILSYLRQEARLEVLPRLGHGQELFYGLTDLGRVAAHEALNKNGYIGPAPVPVSVYEKVVAAQSVHLVKVKQQQTQDAFKDIVIKDSLLDQLGPALNSGRSIVIYGPPGTGKTYITQRLTRLLTDHCLIPHAISVNESVIQLYDPLVHVPVSQNQQPLNKQSPNELPQKQASQHRDNNGSSSLLFREGYDPRFKLCKRPVVISGGELTLDMLEVQYEPATKIYRAPLQLKANNGMYIIDDMGRQRVAPVALFNRWIVPMEEKRDHLSLGNGHNFEIPFDEILIFSTNINPLELGDAAFLRRIGHKIFFDTLDTQAFGQIWKQVCKEKQIEFDQEILNYLFDHHYQRKHCSLLPCHPRDLLGIAQDKALYLGNSARLSKELIDWAWESYFVQLEQIEGQPIHNG</sequence>
<dbReference type="Gene3D" id="3.40.50.300">
    <property type="entry name" value="P-loop containing nucleotide triphosphate hydrolases"/>
    <property type="match status" value="1"/>
</dbReference>
<keyword evidence="3" id="KW-0547">Nucleotide-binding</keyword>
<organism evidence="3 4">
    <name type="scientific">Amphritea atlantica</name>
    <dbReference type="NCBI Taxonomy" id="355243"/>
    <lineage>
        <taxon>Bacteria</taxon>
        <taxon>Pseudomonadati</taxon>
        <taxon>Pseudomonadota</taxon>
        <taxon>Gammaproteobacteria</taxon>
        <taxon>Oceanospirillales</taxon>
        <taxon>Oceanospirillaceae</taxon>
        <taxon>Amphritea</taxon>
    </lineage>
</organism>
<proteinExistence type="predicted"/>
<dbReference type="EMBL" id="CP073344">
    <property type="protein sequence ID" value="UTW04566.1"/>
    <property type="molecule type" value="Genomic_DNA"/>
</dbReference>
<dbReference type="InterPro" id="IPR027417">
    <property type="entry name" value="P-loop_NTPase"/>
</dbReference>
<dbReference type="InterPro" id="IPR003593">
    <property type="entry name" value="AAA+_ATPase"/>
</dbReference>
<reference evidence="3" key="1">
    <citation type="submission" date="2021-04" db="EMBL/GenBank/DDBJ databases">
        <title>Oceanospirillales bacteria with DddD are important DMSP degraders in coastal seawater.</title>
        <authorList>
            <person name="Liu J."/>
        </authorList>
    </citation>
    <scope>NUCLEOTIDE SEQUENCE</scope>
    <source>
        <strain evidence="3">GY6</strain>
    </source>
</reference>
<keyword evidence="4" id="KW-1185">Reference proteome</keyword>
<dbReference type="SMART" id="SM00382">
    <property type="entry name" value="AAA"/>
    <property type="match status" value="1"/>
</dbReference>
<keyword evidence="3" id="KW-0067">ATP-binding</keyword>
<name>A0ABY5H0D3_9GAMM</name>
<dbReference type="GO" id="GO:0005524">
    <property type="term" value="F:ATP binding"/>
    <property type="evidence" value="ECO:0007669"/>
    <property type="project" value="UniProtKB-KW"/>
</dbReference>
<evidence type="ECO:0000259" key="2">
    <source>
        <dbReference type="SMART" id="SM00382"/>
    </source>
</evidence>
<evidence type="ECO:0000313" key="4">
    <source>
        <dbReference type="Proteomes" id="UP001059950"/>
    </source>
</evidence>
<dbReference type="Proteomes" id="UP001059950">
    <property type="component" value="Chromosome"/>
</dbReference>
<evidence type="ECO:0000256" key="1">
    <source>
        <dbReference type="SAM" id="MobiDB-lite"/>
    </source>
</evidence>
<feature type="domain" description="AAA+ ATPase" evidence="2">
    <location>
        <begin position="170"/>
        <end position="384"/>
    </location>
</feature>
<dbReference type="SUPFAM" id="SSF52540">
    <property type="entry name" value="P-loop containing nucleoside triphosphate hydrolases"/>
    <property type="match status" value="1"/>
</dbReference>
<accession>A0ABY5H0D3</accession>
<feature type="region of interest" description="Disordered" evidence="1">
    <location>
        <begin position="227"/>
        <end position="254"/>
    </location>
</feature>
<protein>
    <submittedName>
        <fullName evidence="3">ATP-binding protein</fullName>
    </submittedName>
</protein>